<sequence length="310" mass="34098">MHVISDLFLRYAEISSQHVNPQNSFIYAGSVAHFRLVHLADPSGFNIDFLPFTYLGVPIFKGRPKKIHFQSPADKVKAKLAGWKASLLSMAGRVQLIKSVIQACLSRIITPFIVQPLRTCLGLSLSGIILFHLKNSCFFGDVFMVETTEHLFLECNFAGKIWNWLGSLLNLQCNFVNFLDVFSISINLIIANVSLSGNFSKLHVYSSISEFVILKALHVNLKFANAPIIKDVLWQPPILNWIKCNCDGASAGNPGNSSCGGVFRNSEAIFCGAFAINLGVQSSLFAELMGAMLAIEIAHQKGIDGTIVYI</sequence>
<dbReference type="InterPro" id="IPR002156">
    <property type="entry name" value="RNaseH_domain"/>
</dbReference>
<dbReference type="Proteomes" id="UP000236291">
    <property type="component" value="Unassembled WGS sequence"/>
</dbReference>
<name>A0A2K3L752_TRIPR</name>
<feature type="domain" description="RNase H type-1" evidence="1">
    <location>
        <begin position="245"/>
        <end position="308"/>
    </location>
</feature>
<reference evidence="2 3" key="1">
    <citation type="journal article" date="2014" name="Am. J. Bot.">
        <title>Genome assembly and annotation for red clover (Trifolium pratense; Fabaceae).</title>
        <authorList>
            <person name="Istvanek J."/>
            <person name="Jaros M."/>
            <person name="Krenek A."/>
            <person name="Repkova J."/>
        </authorList>
    </citation>
    <scope>NUCLEOTIDE SEQUENCE [LARGE SCALE GENOMIC DNA]</scope>
    <source>
        <strain evidence="3">cv. Tatra</strain>
        <tissue evidence="2">Young leaves</tissue>
    </source>
</reference>
<evidence type="ECO:0000313" key="3">
    <source>
        <dbReference type="Proteomes" id="UP000236291"/>
    </source>
</evidence>
<dbReference type="PANTHER" id="PTHR33116">
    <property type="entry name" value="REVERSE TRANSCRIPTASE ZINC-BINDING DOMAIN-CONTAINING PROTEIN-RELATED-RELATED"/>
    <property type="match status" value="1"/>
</dbReference>
<dbReference type="InterPro" id="IPR036397">
    <property type="entry name" value="RNaseH_sf"/>
</dbReference>
<dbReference type="GO" id="GO:0004523">
    <property type="term" value="F:RNA-DNA hybrid ribonuclease activity"/>
    <property type="evidence" value="ECO:0007669"/>
    <property type="project" value="InterPro"/>
</dbReference>
<gene>
    <name evidence="2" type="ORF">L195_g030284</name>
</gene>
<dbReference type="Gene3D" id="3.30.420.10">
    <property type="entry name" value="Ribonuclease H-like superfamily/Ribonuclease H"/>
    <property type="match status" value="1"/>
</dbReference>
<evidence type="ECO:0000259" key="1">
    <source>
        <dbReference type="Pfam" id="PF13456"/>
    </source>
</evidence>
<dbReference type="ExpressionAtlas" id="A0A2K3L752">
    <property type="expression patterns" value="baseline"/>
</dbReference>
<dbReference type="InterPro" id="IPR012337">
    <property type="entry name" value="RNaseH-like_sf"/>
</dbReference>
<evidence type="ECO:0000313" key="2">
    <source>
        <dbReference type="EMBL" id="PNX74366.1"/>
    </source>
</evidence>
<dbReference type="GO" id="GO:0003676">
    <property type="term" value="F:nucleic acid binding"/>
    <property type="evidence" value="ECO:0007669"/>
    <property type="project" value="InterPro"/>
</dbReference>
<proteinExistence type="predicted"/>
<comment type="caution">
    <text evidence="2">The sequence shown here is derived from an EMBL/GenBank/DDBJ whole genome shotgun (WGS) entry which is preliminary data.</text>
</comment>
<dbReference type="AlphaFoldDB" id="A0A2K3L752"/>
<dbReference type="CDD" id="cd06222">
    <property type="entry name" value="RNase_H_like"/>
    <property type="match status" value="1"/>
</dbReference>
<dbReference type="InterPro" id="IPR044730">
    <property type="entry name" value="RNase_H-like_dom_plant"/>
</dbReference>
<accession>A0A2K3L752</accession>
<protein>
    <submittedName>
        <fullName evidence="2">Ribonuclease H</fullName>
    </submittedName>
</protein>
<reference evidence="2 3" key="2">
    <citation type="journal article" date="2017" name="Front. Plant Sci.">
        <title>Gene Classification and Mining of Molecular Markers Useful in Red Clover (Trifolium pratense) Breeding.</title>
        <authorList>
            <person name="Istvanek J."/>
            <person name="Dluhosova J."/>
            <person name="Dluhos P."/>
            <person name="Patkova L."/>
            <person name="Nedelnik J."/>
            <person name="Repkova J."/>
        </authorList>
    </citation>
    <scope>NUCLEOTIDE SEQUENCE [LARGE SCALE GENOMIC DNA]</scope>
    <source>
        <strain evidence="3">cv. Tatra</strain>
        <tissue evidence="2">Young leaves</tissue>
    </source>
</reference>
<organism evidence="2 3">
    <name type="scientific">Trifolium pratense</name>
    <name type="common">Red clover</name>
    <dbReference type="NCBI Taxonomy" id="57577"/>
    <lineage>
        <taxon>Eukaryota</taxon>
        <taxon>Viridiplantae</taxon>
        <taxon>Streptophyta</taxon>
        <taxon>Embryophyta</taxon>
        <taxon>Tracheophyta</taxon>
        <taxon>Spermatophyta</taxon>
        <taxon>Magnoliopsida</taxon>
        <taxon>eudicotyledons</taxon>
        <taxon>Gunneridae</taxon>
        <taxon>Pentapetalae</taxon>
        <taxon>rosids</taxon>
        <taxon>fabids</taxon>
        <taxon>Fabales</taxon>
        <taxon>Fabaceae</taxon>
        <taxon>Papilionoideae</taxon>
        <taxon>50 kb inversion clade</taxon>
        <taxon>NPAAA clade</taxon>
        <taxon>Hologalegina</taxon>
        <taxon>IRL clade</taxon>
        <taxon>Trifolieae</taxon>
        <taxon>Trifolium</taxon>
    </lineage>
</organism>
<dbReference type="PANTHER" id="PTHR33116:SF80">
    <property type="entry name" value="REVERSE TRANSCRIPTASE ZINC-BINDING DOMAIN-CONTAINING PROTEIN"/>
    <property type="match status" value="1"/>
</dbReference>
<dbReference type="Pfam" id="PF13456">
    <property type="entry name" value="RVT_3"/>
    <property type="match status" value="1"/>
</dbReference>
<dbReference type="EMBL" id="ASHM01027407">
    <property type="protein sequence ID" value="PNX74366.1"/>
    <property type="molecule type" value="Genomic_DNA"/>
</dbReference>
<dbReference type="SUPFAM" id="SSF53098">
    <property type="entry name" value="Ribonuclease H-like"/>
    <property type="match status" value="1"/>
</dbReference>